<dbReference type="AlphaFoldDB" id="A0AAP0M7R9"/>
<dbReference type="InterPro" id="IPR018289">
    <property type="entry name" value="MULE_transposase_dom"/>
</dbReference>
<name>A0AAP0M7R9_9ROSI</name>
<proteinExistence type="predicted"/>
<protein>
    <recommendedName>
        <fullName evidence="1">MULE transposase domain-containing protein</fullName>
    </recommendedName>
</protein>
<dbReference type="PANTHER" id="PTHR31973:SF195">
    <property type="entry name" value="MUDR FAMILY TRANSPOSASE"/>
    <property type="match status" value="1"/>
</dbReference>
<comment type="caution">
    <text evidence="2">The sequence shown here is derived from an EMBL/GenBank/DDBJ whole genome shotgun (WGS) entry which is preliminary data.</text>
</comment>
<dbReference type="EMBL" id="JBCGBO010000005">
    <property type="protein sequence ID" value="KAK9200348.1"/>
    <property type="molecule type" value="Genomic_DNA"/>
</dbReference>
<gene>
    <name evidence="2" type="ORF">WN944_015545</name>
</gene>
<keyword evidence="3" id="KW-1185">Reference proteome</keyword>
<evidence type="ECO:0000313" key="3">
    <source>
        <dbReference type="Proteomes" id="UP001428341"/>
    </source>
</evidence>
<accession>A0AAP0M7R9</accession>
<organism evidence="2 3">
    <name type="scientific">Citrus x changshan-huyou</name>
    <dbReference type="NCBI Taxonomy" id="2935761"/>
    <lineage>
        <taxon>Eukaryota</taxon>
        <taxon>Viridiplantae</taxon>
        <taxon>Streptophyta</taxon>
        <taxon>Embryophyta</taxon>
        <taxon>Tracheophyta</taxon>
        <taxon>Spermatophyta</taxon>
        <taxon>Magnoliopsida</taxon>
        <taxon>eudicotyledons</taxon>
        <taxon>Gunneridae</taxon>
        <taxon>Pentapetalae</taxon>
        <taxon>rosids</taxon>
        <taxon>malvids</taxon>
        <taxon>Sapindales</taxon>
        <taxon>Rutaceae</taxon>
        <taxon>Aurantioideae</taxon>
        <taxon>Citrus</taxon>
    </lineage>
</organism>
<reference evidence="2 3" key="1">
    <citation type="submission" date="2024-05" db="EMBL/GenBank/DDBJ databases">
        <title>Haplotype-resolved chromosome-level genome assembly of Huyou (Citrus changshanensis).</title>
        <authorList>
            <person name="Miao C."/>
            <person name="Chen W."/>
            <person name="Wu Y."/>
            <person name="Wang L."/>
            <person name="Zhao S."/>
            <person name="Grierson D."/>
            <person name="Xu C."/>
            <person name="Chen K."/>
        </authorList>
    </citation>
    <scope>NUCLEOTIDE SEQUENCE [LARGE SCALE GENOMIC DNA]</scope>
    <source>
        <strain evidence="2">01-14</strain>
        <tissue evidence="2">Leaf</tissue>
    </source>
</reference>
<dbReference type="Proteomes" id="UP001428341">
    <property type="component" value="Unassembled WGS sequence"/>
</dbReference>
<dbReference type="Pfam" id="PF10551">
    <property type="entry name" value="MULE"/>
    <property type="match status" value="1"/>
</dbReference>
<evidence type="ECO:0000313" key="2">
    <source>
        <dbReference type="EMBL" id="KAK9200348.1"/>
    </source>
</evidence>
<evidence type="ECO:0000259" key="1">
    <source>
        <dbReference type="Pfam" id="PF10551"/>
    </source>
</evidence>
<dbReference type="PANTHER" id="PTHR31973">
    <property type="entry name" value="POLYPROTEIN, PUTATIVE-RELATED"/>
    <property type="match status" value="1"/>
</dbReference>
<feature type="domain" description="MULE transposase" evidence="1">
    <location>
        <begin position="95"/>
        <end position="173"/>
    </location>
</feature>
<sequence length="230" mass="25555">MDAYKSSGPGGQHRDKRESARLRTLLALNVRSSVNLDAYSPPPQLLQILPPKSTIRSSEVGPQIGPNNPKFALGMQALLDLIYYDKTQPYSSKGVMVATCLDGNNQLYSLAIEVMDSENNDACEWFMTKLHGVIGDTPELVFISDRCTAIKRAVLKVFRSAAHGICFYHVKDNVKSKFKMSNFSKGFPNAGSQNCFCFMDEMIDFVDILLNLDYDLGQIPTCCKAHLTKS</sequence>